<dbReference type="EMBL" id="JAINWA010000003">
    <property type="protein sequence ID" value="MCD1655890.1"/>
    <property type="molecule type" value="Genomic_DNA"/>
</dbReference>
<comment type="caution">
    <text evidence="2">The sequence shown here is derived from an EMBL/GenBank/DDBJ whole genome shotgun (WGS) entry which is preliminary data.</text>
</comment>
<protein>
    <submittedName>
        <fullName evidence="2">LamG domain-containing protein</fullName>
    </submittedName>
</protein>
<feature type="chain" id="PRO_5042255624" evidence="1">
    <location>
        <begin position="24"/>
        <end position="247"/>
    </location>
</feature>
<dbReference type="AlphaFoldDB" id="A0AAE3EKA4"/>
<evidence type="ECO:0000313" key="3">
    <source>
        <dbReference type="Proteomes" id="UP001198163"/>
    </source>
</evidence>
<dbReference type="PROSITE" id="PS51257">
    <property type="entry name" value="PROKAR_LIPOPROTEIN"/>
    <property type="match status" value="1"/>
</dbReference>
<dbReference type="RefSeq" id="WP_230757890.1">
    <property type="nucleotide sequence ID" value="NZ_JAINWA010000003.1"/>
</dbReference>
<keyword evidence="3" id="KW-1185">Reference proteome</keyword>
<name>A0AAE3EKA4_9SPIR</name>
<feature type="signal peptide" evidence="1">
    <location>
        <begin position="1"/>
        <end position="23"/>
    </location>
</feature>
<dbReference type="Pfam" id="PF13385">
    <property type="entry name" value="Laminin_G_3"/>
    <property type="match status" value="1"/>
</dbReference>
<proteinExistence type="predicted"/>
<evidence type="ECO:0000256" key="1">
    <source>
        <dbReference type="SAM" id="SignalP"/>
    </source>
</evidence>
<accession>A0AAE3EKA4</accession>
<gene>
    <name evidence="2" type="ORF">K7J14_14420</name>
</gene>
<dbReference type="Gene3D" id="2.60.120.200">
    <property type="match status" value="1"/>
</dbReference>
<reference evidence="2" key="1">
    <citation type="submission" date="2021-08" db="EMBL/GenBank/DDBJ databases">
        <title>Comparative analyses of Brucepasteria parasyntrophica and Teretinema zuelzerae.</title>
        <authorList>
            <person name="Song Y."/>
            <person name="Brune A."/>
        </authorList>
    </citation>
    <scope>NUCLEOTIDE SEQUENCE</scope>
    <source>
        <strain evidence="2">DSM 1903</strain>
    </source>
</reference>
<keyword evidence="1" id="KW-0732">Signal</keyword>
<sequence>MKKLLTTVAALAAVLSIAGCASSGGGASGDEGMTTADFDMKALVVYDFETPIEDGDVIDASGNERYGLAGGDGTLVEGKYGQAMVFNGSDGYIMVPEDTLDAAAWTFAAWVKPDSWRDWSRIMDFGDGNLADIWLGFAGIEKRTRLDIFSSGKAVTLLAPTLVPGEWSHIAFTFGDGKVVLYVNGKAAQEVPLDLKPTDIVKKGCYIGRSNWSADPLFTGAMDEILIADAVYTPAQIKAVMKGIVRK</sequence>
<dbReference type="SUPFAM" id="SSF49899">
    <property type="entry name" value="Concanavalin A-like lectins/glucanases"/>
    <property type="match status" value="1"/>
</dbReference>
<evidence type="ECO:0000313" key="2">
    <source>
        <dbReference type="EMBL" id="MCD1655890.1"/>
    </source>
</evidence>
<organism evidence="2 3">
    <name type="scientific">Teretinema zuelzerae</name>
    <dbReference type="NCBI Taxonomy" id="156"/>
    <lineage>
        <taxon>Bacteria</taxon>
        <taxon>Pseudomonadati</taxon>
        <taxon>Spirochaetota</taxon>
        <taxon>Spirochaetia</taxon>
        <taxon>Spirochaetales</taxon>
        <taxon>Treponemataceae</taxon>
        <taxon>Teretinema</taxon>
    </lineage>
</organism>
<dbReference type="Proteomes" id="UP001198163">
    <property type="component" value="Unassembled WGS sequence"/>
</dbReference>
<dbReference type="InterPro" id="IPR013320">
    <property type="entry name" value="ConA-like_dom_sf"/>
</dbReference>